<dbReference type="AlphaFoldDB" id="A0A437RI55"/>
<accession>A0A437RI55</accession>
<reference evidence="2 3" key="1">
    <citation type="submission" date="2019-01" db="EMBL/GenBank/DDBJ databases">
        <authorList>
            <person name="Chen W.-M."/>
        </authorList>
    </citation>
    <scope>NUCLEOTIDE SEQUENCE [LARGE SCALE GENOMIC DNA]</scope>
    <source>
        <strain evidence="2 3">KYPY4</strain>
    </source>
</reference>
<proteinExistence type="predicted"/>
<evidence type="ECO:0000256" key="1">
    <source>
        <dbReference type="SAM" id="MobiDB-lite"/>
    </source>
</evidence>
<evidence type="ECO:0000313" key="2">
    <source>
        <dbReference type="EMBL" id="RVU46419.1"/>
    </source>
</evidence>
<feature type="compositionally biased region" description="Pro residues" evidence="1">
    <location>
        <begin position="48"/>
        <end position="63"/>
    </location>
</feature>
<dbReference type="RefSeq" id="WP_164885075.1">
    <property type="nucleotide sequence ID" value="NZ_SACR01000003.1"/>
</dbReference>
<sequence length="194" mass="20272">MPTLTEVVDLAVPALDIGPEFGPPLGPDEGAADDEAARLHNPAGDSPPEMPPGPCEPLPPLAPQPLDGEGDVPPVVRWEGIDAPTADVGEAEAAMWDAGLPRQGMPEPAPPVDTHALVALALAELQPRLDMLLEARLREALAPALARAAEGLIREARGELASALNELLHDAVRRALQRQAVQTPAAELGPPHRP</sequence>
<protein>
    <submittedName>
        <fullName evidence="2">Uncharacterized protein</fullName>
    </submittedName>
</protein>
<keyword evidence="3" id="KW-1185">Reference proteome</keyword>
<dbReference type="EMBL" id="SACR01000003">
    <property type="protein sequence ID" value="RVU46419.1"/>
    <property type="molecule type" value="Genomic_DNA"/>
</dbReference>
<feature type="region of interest" description="Disordered" evidence="1">
    <location>
        <begin position="16"/>
        <end position="76"/>
    </location>
</feature>
<evidence type="ECO:0000313" key="3">
    <source>
        <dbReference type="Proteomes" id="UP000285575"/>
    </source>
</evidence>
<gene>
    <name evidence="2" type="ORF">EOE66_11340</name>
</gene>
<organism evidence="2 3">
    <name type="scientific">Rubrivivax rivuli</name>
    <dbReference type="NCBI Taxonomy" id="1862385"/>
    <lineage>
        <taxon>Bacteria</taxon>
        <taxon>Pseudomonadati</taxon>
        <taxon>Pseudomonadota</taxon>
        <taxon>Betaproteobacteria</taxon>
        <taxon>Burkholderiales</taxon>
        <taxon>Sphaerotilaceae</taxon>
        <taxon>Rubrivivax</taxon>
    </lineage>
</organism>
<comment type="caution">
    <text evidence="2">The sequence shown here is derived from an EMBL/GenBank/DDBJ whole genome shotgun (WGS) entry which is preliminary data.</text>
</comment>
<name>A0A437RI55_9BURK</name>
<dbReference type="Proteomes" id="UP000285575">
    <property type="component" value="Unassembled WGS sequence"/>
</dbReference>